<reference evidence="1 2" key="1">
    <citation type="journal article" date="2019" name="Genome Biol. Evol.">
        <title>Insights into the evolution of the New World diploid cottons (Gossypium, subgenus Houzingenia) based on genome sequencing.</title>
        <authorList>
            <person name="Grover C.E."/>
            <person name="Arick M.A. 2nd"/>
            <person name="Thrash A."/>
            <person name="Conover J.L."/>
            <person name="Sanders W.S."/>
            <person name="Peterson D.G."/>
            <person name="Frelichowski J.E."/>
            <person name="Scheffler J.A."/>
            <person name="Scheffler B.E."/>
            <person name="Wendel J.F."/>
        </authorList>
    </citation>
    <scope>NUCLEOTIDE SEQUENCE [LARGE SCALE GENOMIC DNA]</scope>
    <source>
        <strain evidence="1">4</strain>
        <tissue evidence="1">Leaf</tissue>
    </source>
</reference>
<dbReference type="Proteomes" id="UP000593574">
    <property type="component" value="Unassembled WGS sequence"/>
</dbReference>
<proteinExistence type="predicted"/>
<comment type="caution">
    <text evidence="1">The sequence shown here is derived from an EMBL/GenBank/DDBJ whole genome shotgun (WGS) entry which is preliminary data.</text>
</comment>
<name>A0A7J9AYA6_9ROSI</name>
<evidence type="ECO:0000313" key="1">
    <source>
        <dbReference type="EMBL" id="MBA0728943.1"/>
    </source>
</evidence>
<organism evidence="1 2">
    <name type="scientific">Gossypium laxum</name>
    <dbReference type="NCBI Taxonomy" id="34288"/>
    <lineage>
        <taxon>Eukaryota</taxon>
        <taxon>Viridiplantae</taxon>
        <taxon>Streptophyta</taxon>
        <taxon>Embryophyta</taxon>
        <taxon>Tracheophyta</taxon>
        <taxon>Spermatophyta</taxon>
        <taxon>Magnoliopsida</taxon>
        <taxon>eudicotyledons</taxon>
        <taxon>Gunneridae</taxon>
        <taxon>Pentapetalae</taxon>
        <taxon>rosids</taxon>
        <taxon>malvids</taxon>
        <taxon>Malvales</taxon>
        <taxon>Malvaceae</taxon>
        <taxon>Malvoideae</taxon>
        <taxon>Gossypium</taxon>
    </lineage>
</organism>
<dbReference type="EMBL" id="JABEZV010000194">
    <property type="protein sequence ID" value="MBA0728943.1"/>
    <property type="molecule type" value="Genomic_DNA"/>
</dbReference>
<protein>
    <submittedName>
        <fullName evidence="1">Uncharacterized protein</fullName>
    </submittedName>
</protein>
<gene>
    <name evidence="1" type="ORF">Golax_022548</name>
</gene>
<sequence length="27" mass="3141">FIASLDNSYFGLVWPEEGHYREKARGV</sequence>
<feature type="non-terminal residue" evidence="1">
    <location>
        <position position="1"/>
    </location>
</feature>
<dbReference type="AlphaFoldDB" id="A0A7J9AYA6"/>
<accession>A0A7J9AYA6</accession>
<evidence type="ECO:0000313" key="2">
    <source>
        <dbReference type="Proteomes" id="UP000593574"/>
    </source>
</evidence>
<keyword evidence="2" id="KW-1185">Reference proteome</keyword>